<reference evidence="3" key="1">
    <citation type="submission" date="2025-08" db="UniProtKB">
        <authorList>
            <consortium name="RefSeq"/>
        </authorList>
    </citation>
    <scope>IDENTIFICATION</scope>
    <source>
        <tissue evidence="3">Whole organism</tissue>
    </source>
</reference>
<dbReference type="Pfam" id="PF12937">
    <property type="entry name" value="F-box-like"/>
    <property type="match status" value="1"/>
</dbReference>
<proteinExistence type="predicted"/>
<accession>A0A6J1TMB9</accession>
<sequence>MLVSGDNVENTQSVMLDQLPDDVLLEVMQHLDLPALFTCRLVCKRLGFLALHPCAWRRRRVDYGLRRWTCPVLRLAPCLESLELRVSSPGCHKLLSASTKCRVSELELDVESRRAASHACRIIRNQDDIGGLWGLTVVFKNCAPGDEAAALLAAASLCGPEELIVNFFGYKSGPSRTSRTSVDSPVVHDTESRSPLKRFSASCFCPQLEPVCNSILATHAHTLEQVLVGSAKVESASGGTSYMTSVAPLLAGMPNLQDLECPLLPGLEAVAACDSITRVFLDMVPNTARAVRSAAEFLRRAKHLRDVTLEYCGHLDGHLGVDLVLALASGRSRATVESLTFYLGDLVDVLLPSLLRALPSLPALRLLEVDDDSDELLLGITPDTVPVLESLRILNFGYSPCAHRWLHRDSVNVLLSANPSLLLCPSYSDMFCPIDSGDEANDSDSSSDSFDVTPCKACAMGCHQGLLDNIVLENIERQTVSSWTPLPRGVPQ</sequence>
<dbReference type="Gene3D" id="1.20.1280.50">
    <property type="match status" value="1"/>
</dbReference>
<dbReference type="InterPro" id="IPR036047">
    <property type="entry name" value="F-box-like_dom_sf"/>
</dbReference>
<keyword evidence="2" id="KW-1185">Reference proteome</keyword>
<gene>
    <name evidence="3" type="primary">LOC113218339</name>
</gene>
<protein>
    <submittedName>
        <fullName evidence="3">Uncharacterized protein LOC113218339 isoform X1</fullName>
    </submittedName>
</protein>
<dbReference type="InterPro" id="IPR001810">
    <property type="entry name" value="F-box_dom"/>
</dbReference>
<dbReference type="GeneID" id="113218339"/>
<dbReference type="OrthoDB" id="10257471at2759"/>
<dbReference type="RefSeq" id="XP_026294433.2">
    <property type="nucleotide sequence ID" value="XM_026438648.2"/>
</dbReference>
<feature type="domain" description="F-box" evidence="1">
    <location>
        <begin position="13"/>
        <end position="59"/>
    </location>
</feature>
<evidence type="ECO:0000313" key="2">
    <source>
        <dbReference type="Proteomes" id="UP000504606"/>
    </source>
</evidence>
<name>A0A6J1TMB9_FRAOC</name>
<dbReference type="PROSITE" id="PS50181">
    <property type="entry name" value="FBOX"/>
    <property type="match status" value="1"/>
</dbReference>
<dbReference type="Proteomes" id="UP000504606">
    <property type="component" value="Unplaced"/>
</dbReference>
<dbReference type="AlphaFoldDB" id="A0A6J1TMB9"/>
<evidence type="ECO:0000259" key="1">
    <source>
        <dbReference type="PROSITE" id="PS50181"/>
    </source>
</evidence>
<dbReference type="KEGG" id="foc:113218339"/>
<evidence type="ECO:0000313" key="3">
    <source>
        <dbReference type="RefSeq" id="XP_026294433.2"/>
    </source>
</evidence>
<organism evidence="2 3">
    <name type="scientific">Frankliniella occidentalis</name>
    <name type="common">Western flower thrips</name>
    <name type="synonym">Euthrips occidentalis</name>
    <dbReference type="NCBI Taxonomy" id="133901"/>
    <lineage>
        <taxon>Eukaryota</taxon>
        <taxon>Metazoa</taxon>
        <taxon>Ecdysozoa</taxon>
        <taxon>Arthropoda</taxon>
        <taxon>Hexapoda</taxon>
        <taxon>Insecta</taxon>
        <taxon>Pterygota</taxon>
        <taxon>Neoptera</taxon>
        <taxon>Paraneoptera</taxon>
        <taxon>Thysanoptera</taxon>
        <taxon>Terebrantia</taxon>
        <taxon>Thripoidea</taxon>
        <taxon>Thripidae</taxon>
        <taxon>Frankliniella</taxon>
    </lineage>
</organism>
<dbReference type="SUPFAM" id="SSF81383">
    <property type="entry name" value="F-box domain"/>
    <property type="match status" value="1"/>
</dbReference>
<dbReference type="SMART" id="SM00256">
    <property type="entry name" value="FBOX"/>
    <property type="match status" value="1"/>
</dbReference>